<evidence type="ECO:0000313" key="3">
    <source>
        <dbReference type="EMBL" id="CAF1357353.1"/>
    </source>
</evidence>
<dbReference type="Gene3D" id="1.10.8.10">
    <property type="entry name" value="DNA helicase RuvA subunit, C-terminal domain"/>
    <property type="match status" value="1"/>
</dbReference>
<dbReference type="Pfam" id="PF00653">
    <property type="entry name" value="BIR"/>
    <property type="match status" value="1"/>
</dbReference>
<dbReference type="InterPro" id="IPR050784">
    <property type="entry name" value="IAP"/>
</dbReference>
<dbReference type="OrthoDB" id="774873at2759"/>
<sequence length="261" mass="30571">MHKKSQQHKRFQPAFFYCNVGDQVICLYCNLICQQWTSNINDLEEVHFTSVPQCPYIRSMLKLHQTNTISIGKENYANTSNGQLQTSNNLRYNGTVHTSAYHRNYIEISKRQESVPSVDDFTRAGFFYTDNPTVEHSRWFPKCAYVKQLYGNELYEEIQESKRRFQKCNERNQPKRKYNDGSIKYSQVLVSDNNTLSRLVAARLDLLISQRLLSQNYDFTSDSDLLIACIILQQQIIHINGNKETIITPNILLIKIYLFLF</sequence>
<reference evidence="3" key="1">
    <citation type="submission" date="2021-02" db="EMBL/GenBank/DDBJ databases">
        <authorList>
            <person name="Nowell W R."/>
        </authorList>
    </citation>
    <scope>NUCLEOTIDE SEQUENCE</scope>
</reference>
<evidence type="ECO:0000313" key="4">
    <source>
        <dbReference type="Proteomes" id="UP000663832"/>
    </source>
</evidence>
<gene>
    <name evidence="2" type="ORF">BJG266_LOCUS32222</name>
    <name evidence="1" type="ORF">QVE165_LOCUS23957</name>
    <name evidence="3" type="ORF">QVE165_LOCUS34341</name>
</gene>
<proteinExistence type="predicted"/>
<dbReference type="Proteomes" id="UP000663832">
    <property type="component" value="Unassembled WGS sequence"/>
</dbReference>
<dbReference type="EMBL" id="CAJNOI010000525">
    <property type="protein sequence ID" value="CAF1299829.1"/>
    <property type="molecule type" value="Genomic_DNA"/>
</dbReference>
<accession>A0A815HUN9</accession>
<evidence type="ECO:0000313" key="2">
    <source>
        <dbReference type="EMBL" id="CAF1299829.1"/>
    </source>
</evidence>
<name>A0A815HUN9_9BILA</name>
<dbReference type="Proteomes" id="UP000663877">
    <property type="component" value="Unassembled WGS sequence"/>
</dbReference>
<protein>
    <submittedName>
        <fullName evidence="3">Uncharacterized protein</fullName>
    </submittedName>
</protein>
<dbReference type="AlphaFoldDB" id="A0A815HUN9"/>
<dbReference type="EMBL" id="CAJNOM010000323">
    <property type="protein sequence ID" value="CAF1357353.1"/>
    <property type="molecule type" value="Genomic_DNA"/>
</dbReference>
<dbReference type="Gene3D" id="1.10.1170.10">
    <property type="entry name" value="Inhibitor Of Apoptosis Protein (2mihbC-IAP-1), Chain A"/>
    <property type="match status" value="2"/>
</dbReference>
<dbReference type="SUPFAM" id="SSF57924">
    <property type="entry name" value="Inhibitor of apoptosis (IAP) repeat"/>
    <property type="match status" value="2"/>
</dbReference>
<organism evidence="3 4">
    <name type="scientific">Adineta steineri</name>
    <dbReference type="NCBI Taxonomy" id="433720"/>
    <lineage>
        <taxon>Eukaryota</taxon>
        <taxon>Metazoa</taxon>
        <taxon>Spiralia</taxon>
        <taxon>Gnathifera</taxon>
        <taxon>Rotifera</taxon>
        <taxon>Eurotatoria</taxon>
        <taxon>Bdelloidea</taxon>
        <taxon>Adinetida</taxon>
        <taxon>Adinetidae</taxon>
        <taxon>Adineta</taxon>
    </lineage>
</organism>
<dbReference type="PROSITE" id="PS50143">
    <property type="entry name" value="BIR_REPEAT_2"/>
    <property type="match status" value="1"/>
</dbReference>
<dbReference type="EMBL" id="CAJNOM010000165">
    <property type="protein sequence ID" value="CAF1168074.1"/>
    <property type="molecule type" value="Genomic_DNA"/>
</dbReference>
<dbReference type="InterPro" id="IPR001370">
    <property type="entry name" value="BIR_rpt"/>
</dbReference>
<dbReference type="PANTHER" id="PTHR10044">
    <property type="entry name" value="INHIBITOR OF APOPTOSIS"/>
    <property type="match status" value="1"/>
</dbReference>
<keyword evidence="4" id="KW-1185">Reference proteome</keyword>
<comment type="caution">
    <text evidence="3">The sequence shown here is derived from an EMBL/GenBank/DDBJ whole genome shotgun (WGS) entry which is preliminary data.</text>
</comment>
<evidence type="ECO:0000313" key="1">
    <source>
        <dbReference type="EMBL" id="CAF1168074.1"/>
    </source>
</evidence>